<accession>A0AAD6R249</accession>
<evidence type="ECO:0000313" key="5">
    <source>
        <dbReference type="EMBL" id="KAJ7000941.1"/>
    </source>
</evidence>
<keyword evidence="3" id="KW-0119">Carbohydrate metabolism</keyword>
<evidence type="ECO:0000313" key="6">
    <source>
        <dbReference type="Proteomes" id="UP001164929"/>
    </source>
</evidence>
<dbReference type="GO" id="GO:0006006">
    <property type="term" value="P:glucose metabolic process"/>
    <property type="evidence" value="ECO:0007669"/>
    <property type="project" value="TreeGrafter"/>
</dbReference>
<name>A0AAD6R249_9ROSI</name>
<reference evidence="5 6" key="1">
    <citation type="journal article" date="2023" name="Mol. Ecol. Resour.">
        <title>Chromosome-level genome assembly of a triploid poplar Populus alba 'Berolinensis'.</title>
        <authorList>
            <person name="Chen S."/>
            <person name="Yu Y."/>
            <person name="Wang X."/>
            <person name="Wang S."/>
            <person name="Zhang T."/>
            <person name="Zhou Y."/>
            <person name="He R."/>
            <person name="Meng N."/>
            <person name="Wang Y."/>
            <person name="Liu W."/>
            <person name="Liu Z."/>
            <person name="Liu J."/>
            <person name="Guo Q."/>
            <person name="Huang H."/>
            <person name="Sederoff R.R."/>
            <person name="Wang G."/>
            <person name="Qu G."/>
            <person name="Chen S."/>
        </authorList>
    </citation>
    <scope>NUCLEOTIDE SEQUENCE [LARGE SCALE GENOMIC DNA]</scope>
    <source>
        <strain evidence="5">SC-2020</strain>
    </source>
</reference>
<dbReference type="NCBIfam" id="NF008277">
    <property type="entry name" value="PRK11055.1"/>
    <property type="match status" value="1"/>
</dbReference>
<dbReference type="PANTHER" id="PTHR10091">
    <property type="entry name" value="ALDOSE-1-EPIMERASE"/>
    <property type="match status" value="1"/>
</dbReference>
<dbReference type="FunFam" id="2.70.98.10:FF:000008">
    <property type="entry name" value="Aldose 1-epimerase"/>
    <property type="match status" value="1"/>
</dbReference>
<dbReference type="GO" id="GO:0004034">
    <property type="term" value="F:aldose 1-epimerase activity"/>
    <property type="evidence" value="ECO:0007669"/>
    <property type="project" value="TreeGrafter"/>
</dbReference>
<sequence length="434" mass="48132">MAKFCVLLCFSLLLIFWFPAIGSATKEEVGMYELKKGNFSVKLTNYGAHIISLLLPDKYGKLADIVLGYDTIKEYKNDSSNFGATVGRVANRIAGAQFTLNGTLYKLVANEGKNMLHGGSKGFSTVVWKVKKYSPEGRTPCIVFAYHSFDGEEGFPGDLHVIVGYKLLGDNKLRITMKAKALNKATPVNLVNHAYWNLGGHNSGDILSEEIQIFASHYTPVDSKLIPTGEIVTVKGTPYDFLKPSTIGSKINKLTNGYDINYALDGSGNDKLKKAAIVHDKKSGRMMEILTNQPGVQFYTSNTLHQKGKGGFVYEPYAALCLETQGFPDSVNHPNFPSQIVNPGTTKCVFRFMEVIAVELFSGSPPLKECARNLNLRFEIELRIYSKHLTFRTCSFLLEDLVKHTCNYTLCVLHWKLQVESNSMFNPLCSGGAR</sequence>
<dbReference type="SUPFAM" id="SSF74650">
    <property type="entry name" value="Galactose mutarotase-like"/>
    <property type="match status" value="1"/>
</dbReference>
<dbReference type="Gene3D" id="2.70.98.10">
    <property type="match status" value="1"/>
</dbReference>
<dbReference type="GO" id="GO:0033499">
    <property type="term" value="P:galactose catabolic process via UDP-galactose, Leloir pathway"/>
    <property type="evidence" value="ECO:0007669"/>
    <property type="project" value="TreeGrafter"/>
</dbReference>
<proteinExistence type="inferred from homology"/>
<evidence type="ECO:0000256" key="4">
    <source>
        <dbReference type="SAM" id="SignalP"/>
    </source>
</evidence>
<evidence type="ECO:0000256" key="2">
    <source>
        <dbReference type="ARBA" id="ARBA00023235"/>
    </source>
</evidence>
<dbReference type="CDD" id="cd09019">
    <property type="entry name" value="galactose_mutarotase_like"/>
    <property type="match status" value="1"/>
</dbReference>
<gene>
    <name evidence="5" type="ORF">NC653_011409</name>
</gene>
<feature type="chain" id="PRO_5041934842" evidence="4">
    <location>
        <begin position="25"/>
        <end position="434"/>
    </location>
</feature>
<protein>
    <submittedName>
        <fullName evidence="5">Aldose 1-epimerase-like</fullName>
    </submittedName>
</protein>
<dbReference type="Proteomes" id="UP001164929">
    <property type="component" value="Chromosome 4"/>
</dbReference>
<dbReference type="AlphaFoldDB" id="A0AAD6R249"/>
<dbReference type="InterPro" id="IPR008183">
    <property type="entry name" value="Aldose_1/G6P_1-epimerase"/>
</dbReference>
<feature type="signal peptide" evidence="4">
    <location>
        <begin position="1"/>
        <end position="24"/>
    </location>
</feature>
<comment type="caution">
    <text evidence="5">The sequence shown here is derived from an EMBL/GenBank/DDBJ whole genome shotgun (WGS) entry which is preliminary data.</text>
</comment>
<comment type="similarity">
    <text evidence="1">Belongs to the aldose epimerase family.</text>
</comment>
<dbReference type="InterPro" id="IPR047215">
    <property type="entry name" value="Galactose_mutarotase-like"/>
</dbReference>
<organism evidence="5 6">
    <name type="scientific">Populus alba x Populus x berolinensis</name>
    <dbReference type="NCBI Taxonomy" id="444605"/>
    <lineage>
        <taxon>Eukaryota</taxon>
        <taxon>Viridiplantae</taxon>
        <taxon>Streptophyta</taxon>
        <taxon>Embryophyta</taxon>
        <taxon>Tracheophyta</taxon>
        <taxon>Spermatophyta</taxon>
        <taxon>Magnoliopsida</taxon>
        <taxon>eudicotyledons</taxon>
        <taxon>Gunneridae</taxon>
        <taxon>Pentapetalae</taxon>
        <taxon>rosids</taxon>
        <taxon>fabids</taxon>
        <taxon>Malpighiales</taxon>
        <taxon>Salicaceae</taxon>
        <taxon>Saliceae</taxon>
        <taxon>Populus</taxon>
    </lineage>
</organism>
<dbReference type="EMBL" id="JAQIZT010000004">
    <property type="protein sequence ID" value="KAJ7000941.1"/>
    <property type="molecule type" value="Genomic_DNA"/>
</dbReference>
<evidence type="ECO:0000256" key="3">
    <source>
        <dbReference type="ARBA" id="ARBA00023277"/>
    </source>
</evidence>
<dbReference type="GO" id="GO:0030246">
    <property type="term" value="F:carbohydrate binding"/>
    <property type="evidence" value="ECO:0007669"/>
    <property type="project" value="InterPro"/>
</dbReference>
<keyword evidence="6" id="KW-1185">Reference proteome</keyword>
<keyword evidence="2" id="KW-0413">Isomerase</keyword>
<dbReference type="InterPro" id="IPR011013">
    <property type="entry name" value="Gal_mutarotase_sf_dom"/>
</dbReference>
<dbReference type="InterPro" id="IPR014718">
    <property type="entry name" value="GH-type_carb-bd"/>
</dbReference>
<dbReference type="PANTHER" id="PTHR10091:SF0">
    <property type="entry name" value="GALACTOSE MUTAROTASE"/>
    <property type="match status" value="1"/>
</dbReference>
<dbReference type="Pfam" id="PF01263">
    <property type="entry name" value="Aldose_epim"/>
    <property type="match status" value="1"/>
</dbReference>
<keyword evidence="4" id="KW-0732">Signal</keyword>
<evidence type="ECO:0000256" key="1">
    <source>
        <dbReference type="ARBA" id="ARBA00006206"/>
    </source>
</evidence>